<comment type="subcellular location">
    <subcellularLocation>
        <location evidence="7">Cytoplasm</location>
    </subcellularLocation>
</comment>
<evidence type="ECO:0000256" key="9">
    <source>
        <dbReference type="RuleBase" id="RU004320"/>
    </source>
</evidence>
<accession>A0A370DTX1</accession>
<dbReference type="GO" id="GO:0072344">
    <property type="term" value="P:rescue of stalled ribosome"/>
    <property type="evidence" value="ECO:0007669"/>
    <property type="project" value="UniProtKB-UniRule"/>
</dbReference>
<dbReference type="EMBL" id="QFXD01000247">
    <property type="protein sequence ID" value="RDH88700.1"/>
    <property type="molecule type" value="Genomic_DNA"/>
</dbReference>
<comment type="function">
    <text evidence="7">Catalyzes the release of premature peptidyl moieties from peptidyl-tRNA molecules trapped in stalled 50S ribosomal subunits, and thus maintains levels of free tRNAs and 50S ribosomes.</text>
</comment>
<dbReference type="PROSITE" id="PS01196">
    <property type="entry name" value="PEPT_TRNA_HYDROL_2"/>
    <property type="match status" value="1"/>
</dbReference>
<dbReference type="PANTHER" id="PTHR17224:SF1">
    <property type="entry name" value="PEPTIDYL-TRNA HYDROLASE"/>
    <property type="match status" value="1"/>
</dbReference>
<feature type="site" description="Stabilizes the basic form of H active site to accept a proton" evidence="7">
    <location>
        <position position="97"/>
    </location>
</feature>
<dbReference type="InterPro" id="IPR018171">
    <property type="entry name" value="Pept_tRNA_hydro_CS"/>
</dbReference>
<evidence type="ECO:0000256" key="5">
    <source>
        <dbReference type="ARBA" id="ARBA00038063"/>
    </source>
</evidence>
<dbReference type="GO" id="GO:0005737">
    <property type="term" value="C:cytoplasm"/>
    <property type="evidence" value="ECO:0007669"/>
    <property type="project" value="UniProtKB-SubCell"/>
</dbReference>
<dbReference type="GO" id="GO:0000049">
    <property type="term" value="F:tRNA binding"/>
    <property type="evidence" value="ECO:0007669"/>
    <property type="project" value="UniProtKB-UniRule"/>
</dbReference>
<comment type="subunit">
    <text evidence="7">Monomer.</text>
</comment>
<dbReference type="EC" id="3.1.1.29" evidence="1 7"/>
<feature type="binding site" evidence="7">
    <location>
        <position position="72"/>
    </location>
    <ligand>
        <name>tRNA</name>
        <dbReference type="ChEBI" id="CHEBI:17843"/>
    </ligand>
</feature>
<keyword evidence="4 7" id="KW-0694">RNA-binding</keyword>
<comment type="function">
    <text evidence="7">Hydrolyzes ribosome-free peptidyl-tRNAs (with 1 or more amino acids incorporated), which drop off the ribosome during protein synthesis, or as a result of ribosome stalling.</text>
</comment>
<evidence type="ECO:0000256" key="1">
    <source>
        <dbReference type="ARBA" id="ARBA00013260"/>
    </source>
</evidence>
<keyword evidence="7" id="KW-0963">Cytoplasm</keyword>
<feature type="site" description="Discriminates between blocked and unblocked aminoacyl-tRNA" evidence="7">
    <location>
        <position position="14"/>
    </location>
</feature>
<comment type="caution">
    <text evidence="10">The sequence shown here is derived from an EMBL/GenBank/DDBJ whole genome shotgun (WGS) entry which is preliminary data.</text>
</comment>
<protein>
    <recommendedName>
        <fullName evidence="6 7">Peptidyl-tRNA hydrolase</fullName>
        <shortName evidence="7">Pth</shortName>
        <ecNumber evidence="1 7">3.1.1.29</ecNumber>
    </recommendedName>
</protein>
<dbReference type="CDD" id="cd00462">
    <property type="entry name" value="PTH"/>
    <property type="match status" value="1"/>
</dbReference>
<dbReference type="GO" id="GO:0004045">
    <property type="term" value="F:peptidyl-tRNA hydrolase activity"/>
    <property type="evidence" value="ECO:0007669"/>
    <property type="project" value="UniProtKB-UniRule"/>
</dbReference>
<dbReference type="InterPro" id="IPR036416">
    <property type="entry name" value="Pept_tRNA_hydro_sf"/>
</dbReference>
<gene>
    <name evidence="7" type="primary">pth</name>
    <name evidence="10" type="ORF">DIZ79_14505</name>
</gene>
<dbReference type="PANTHER" id="PTHR17224">
    <property type="entry name" value="PEPTIDYL-TRNA HYDROLASE"/>
    <property type="match status" value="1"/>
</dbReference>
<dbReference type="FunFam" id="3.40.50.1470:FF:000001">
    <property type="entry name" value="Peptidyl-tRNA hydrolase"/>
    <property type="match status" value="1"/>
</dbReference>
<evidence type="ECO:0000313" key="11">
    <source>
        <dbReference type="Proteomes" id="UP000255508"/>
    </source>
</evidence>
<dbReference type="Pfam" id="PF01195">
    <property type="entry name" value="Pept_tRNA_hydro"/>
    <property type="match status" value="1"/>
</dbReference>
<keyword evidence="2 7" id="KW-0820">tRNA-binding</keyword>
<evidence type="ECO:0000256" key="3">
    <source>
        <dbReference type="ARBA" id="ARBA00022801"/>
    </source>
</evidence>
<evidence type="ECO:0000256" key="6">
    <source>
        <dbReference type="ARBA" id="ARBA00050038"/>
    </source>
</evidence>
<comment type="catalytic activity">
    <reaction evidence="7 8">
        <text>an N-acyl-L-alpha-aminoacyl-tRNA + H2O = an N-acyl-L-amino acid + a tRNA + H(+)</text>
        <dbReference type="Rhea" id="RHEA:54448"/>
        <dbReference type="Rhea" id="RHEA-COMP:10123"/>
        <dbReference type="Rhea" id="RHEA-COMP:13883"/>
        <dbReference type="ChEBI" id="CHEBI:15377"/>
        <dbReference type="ChEBI" id="CHEBI:15378"/>
        <dbReference type="ChEBI" id="CHEBI:59874"/>
        <dbReference type="ChEBI" id="CHEBI:78442"/>
        <dbReference type="ChEBI" id="CHEBI:138191"/>
        <dbReference type="EC" id="3.1.1.29"/>
    </reaction>
</comment>
<dbReference type="InterPro" id="IPR001328">
    <property type="entry name" value="Pept_tRNA_hydro"/>
</dbReference>
<evidence type="ECO:0000313" key="10">
    <source>
        <dbReference type="EMBL" id="RDH88700.1"/>
    </source>
</evidence>
<dbReference type="PROSITE" id="PS01195">
    <property type="entry name" value="PEPT_TRNA_HYDROL_1"/>
    <property type="match status" value="1"/>
</dbReference>
<comment type="similarity">
    <text evidence="5 7 9">Belongs to the PTH family.</text>
</comment>
<dbReference type="GO" id="GO:0006515">
    <property type="term" value="P:protein quality control for misfolded or incompletely synthesized proteins"/>
    <property type="evidence" value="ECO:0007669"/>
    <property type="project" value="UniProtKB-UniRule"/>
</dbReference>
<reference evidence="10 11" key="1">
    <citation type="journal article" date="2018" name="ISME J.">
        <title>Endosymbiont genomes yield clues of tubeworm success.</title>
        <authorList>
            <person name="Li Y."/>
            <person name="Liles M.R."/>
            <person name="Halanych K.M."/>
        </authorList>
    </citation>
    <scope>NUCLEOTIDE SEQUENCE [LARGE SCALE GENOMIC DNA]</scope>
    <source>
        <strain evidence="10">A1422</strain>
    </source>
</reference>
<dbReference type="Proteomes" id="UP000255508">
    <property type="component" value="Unassembled WGS sequence"/>
</dbReference>
<feature type="binding site" evidence="7">
    <location>
        <position position="70"/>
    </location>
    <ligand>
        <name>tRNA</name>
        <dbReference type="ChEBI" id="CHEBI:17843"/>
    </ligand>
</feature>
<feature type="binding site" evidence="7">
    <location>
        <position position="19"/>
    </location>
    <ligand>
        <name>tRNA</name>
        <dbReference type="ChEBI" id="CHEBI:17843"/>
    </ligand>
</feature>
<feature type="binding site" evidence="7">
    <location>
        <position position="118"/>
    </location>
    <ligand>
        <name>tRNA</name>
        <dbReference type="ChEBI" id="CHEBI:17843"/>
    </ligand>
</feature>
<organism evidence="10 11">
    <name type="scientific">endosymbiont of Lamellibrachia luymesi</name>
    <dbReference type="NCBI Taxonomy" id="2200907"/>
    <lineage>
        <taxon>Bacteria</taxon>
        <taxon>Pseudomonadati</taxon>
        <taxon>Pseudomonadota</taxon>
        <taxon>Gammaproteobacteria</taxon>
        <taxon>sulfur-oxidizing symbionts</taxon>
    </lineage>
</organism>
<dbReference type="NCBIfam" id="TIGR00447">
    <property type="entry name" value="pth"/>
    <property type="match status" value="1"/>
</dbReference>
<dbReference type="HAMAP" id="MF_00083">
    <property type="entry name" value="Pept_tRNA_hydro_bact"/>
    <property type="match status" value="1"/>
</dbReference>
<dbReference type="AlphaFoldDB" id="A0A370DTX1"/>
<dbReference type="SUPFAM" id="SSF53178">
    <property type="entry name" value="Peptidyl-tRNA hydrolase-like"/>
    <property type="match status" value="1"/>
</dbReference>
<sequence length="202" mass="22434">MSSQPIKLIVGLGNPGSDYEGTRHNTGFWFVDLLAQRYNSPLKSESRHHGMACRINVNGHDCRLLKPSTFMNRSGQAVSSLANYFKIQPHEILVAHDELDLPAGKIRLKTGGGHAGHNGLRDIMSAIGSKDFHRLRIGIDHPNDRREVVNYVLGRPSKADREAIDDSLDQAADCLTDILNGELQKAMNRLHSSRQIPSRPIN</sequence>
<evidence type="ECO:0000256" key="8">
    <source>
        <dbReference type="RuleBase" id="RU000673"/>
    </source>
</evidence>
<feature type="active site" description="Proton acceptor" evidence="7">
    <location>
        <position position="24"/>
    </location>
</feature>
<keyword evidence="3 7" id="KW-0378">Hydrolase</keyword>
<name>A0A370DTX1_9GAMM</name>
<proteinExistence type="inferred from homology"/>
<evidence type="ECO:0000256" key="2">
    <source>
        <dbReference type="ARBA" id="ARBA00022555"/>
    </source>
</evidence>
<evidence type="ECO:0000256" key="4">
    <source>
        <dbReference type="ARBA" id="ARBA00022884"/>
    </source>
</evidence>
<evidence type="ECO:0000256" key="7">
    <source>
        <dbReference type="HAMAP-Rule" id="MF_00083"/>
    </source>
</evidence>
<dbReference type="Gene3D" id="3.40.50.1470">
    <property type="entry name" value="Peptidyl-tRNA hydrolase"/>
    <property type="match status" value="1"/>
</dbReference>